<dbReference type="Proteomes" id="UP000499080">
    <property type="component" value="Unassembled WGS sequence"/>
</dbReference>
<name>A0A4Y2C4W6_ARAVE</name>
<reference evidence="1 2" key="1">
    <citation type="journal article" date="2019" name="Sci. Rep.">
        <title>Orb-weaving spider Araneus ventricosus genome elucidates the spidroin gene catalogue.</title>
        <authorList>
            <person name="Kono N."/>
            <person name="Nakamura H."/>
            <person name="Ohtoshi R."/>
            <person name="Moran D.A.P."/>
            <person name="Shinohara A."/>
            <person name="Yoshida Y."/>
            <person name="Fujiwara M."/>
            <person name="Mori M."/>
            <person name="Tomita M."/>
            <person name="Arakawa K."/>
        </authorList>
    </citation>
    <scope>NUCLEOTIDE SEQUENCE [LARGE SCALE GENOMIC DNA]</scope>
</reference>
<evidence type="ECO:0000313" key="2">
    <source>
        <dbReference type="Proteomes" id="UP000499080"/>
    </source>
</evidence>
<proteinExistence type="predicted"/>
<dbReference type="EMBL" id="BGPR01000146">
    <property type="protein sequence ID" value="GBL99199.1"/>
    <property type="molecule type" value="Genomic_DNA"/>
</dbReference>
<organism evidence="1 2">
    <name type="scientific">Araneus ventricosus</name>
    <name type="common">Orbweaver spider</name>
    <name type="synonym">Epeira ventricosa</name>
    <dbReference type="NCBI Taxonomy" id="182803"/>
    <lineage>
        <taxon>Eukaryota</taxon>
        <taxon>Metazoa</taxon>
        <taxon>Ecdysozoa</taxon>
        <taxon>Arthropoda</taxon>
        <taxon>Chelicerata</taxon>
        <taxon>Arachnida</taxon>
        <taxon>Araneae</taxon>
        <taxon>Araneomorphae</taxon>
        <taxon>Entelegynae</taxon>
        <taxon>Araneoidea</taxon>
        <taxon>Araneidae</taxon>
        <taxon>Araneus</taxon>
    </lineage>
</organism>
<accession>A0A4Y2C4W6</accession>
<comment type="caution">
    <text evidence="1">The sequence shown here is derived from an EMBL/GenBank/DDBJ whole genome shotgun (WGS) entry which is preliminary data.</text>
</comment>
<protein>
    <submittedName>
        <fullName evidence="1">Uncharacterized protein</fullName>
    </submittedName>
</protein>
<evidence type="ECO:0000313" key="1">
    <source>
        <dbReference type="EMBL" id="GBL99199.1"/>
    </source>
</evidence>
<keyword evidence="2" id="KW-1185">Reference proteome</keyword>
<dbReference type="AlphaFoldDB" id="A0A4Y2C4W6"/>
<sequence>MLLNKVQIGEVQPLQTSDIIFFNAFVYDSCMILLTISGSQEPVYIPDGVSNLCPLLEREELFIEMSDLVRSEGRCHVDDPQQKALDFVLVAESDGNGHPLPCN</sequence>
<gene>
    <name evidence="1" type="ORF">AVEN_140667_1</name>
</gene>